<evidence type="ECO:0000313" key="2">
    <source>
        <dbReference type="EMBL" id="MBB5292759.1"/>
    </source>
</evidence>
<dbReference type="Proteomes" id="UP000566663">
    <property type="component" value="Unassembled WGS sequence"/>
</dbReference>
<dbReference type="AlphaFoldDB" id="A0A7W8HZF9"/>
<comment type="caution">
    <text evidence="2">The sequence shown here is derived from an EMBL/GenBank/DDBJ whole genome shotgun (WGS) entry which is preliminary data.</text>
</comment>
<proteinExistence type="predicted"/>
<organism evidence="2 3">
    <name type="scientific">Brevundimonas basaltis</name>
    <dbReference type="NCBI Taxonomy" id="472166"/>
    <lineage>
        <taxon>Bacteria</taxon>
        <taxon>Pseudomonadati</taxon>
        <taxon>Pseudomonadota</taxon>
        <taxon>Alphaproteobacteria</taxon>
        <taxon>Caulobacterales</taxon>
        <taxon>Caulobacteraceae</taxon>
        <taxon>Brevundimonas</taxon>
    </lineage>
</organism>
<keyword evidence="3" id="KW-1185">Reference proteome</keyword>
<evidence type="ECO:0000313" key="3">
    <source>
        <dbReference type="Proteomes" id="UP000566663"/>
    </source>
</evidence>
<protein>
    <submittedName>
        <fullName evidence="2">Uncharacterized protein (TIGR02588 family)</fullName>
    </submittedName>
</protein>
<accession>A0A7W8HZF9</accession>
<name>A0A7W8HZF9_9CAUL</name>
<keyword evidence="1" id="KW-0812">Transmembrane</keyword>
<dbReference type="EMBL" id="JACHFZ010000004">
    <property type="protein sequence ID" value="MBB5292759.1"/>
    <property type="molecule type" value="Genomic_DNA"/>
</dbReference>
<keyword evidence="1" id="KW-1133">Transmembrane helix</keyword>
<gene>
    <name evidence="2" type="ORF">HNQ67_002283</name>
</gene>
<sequence>MAARRKSAPPAPALLEWAMGGLGLLLVLAALAVIVFEALRAGEPARLEARLIGTRPAGAGWLADVEVRNLGGETAAAVGIEGRLGAETAEATVDYVPAHGKHRVTLAFDADPRAARVSVAGWSEP</sequence>
<reference evidence="2 3" key="1">
    <citation type="submission" date="2020-08" db="EMBL/GenBank/DDBJ databases">
        <title>Genomic Encyclopedia of Type Strains, Phase IV (KMG-IV): sequencing the most valuable type-strain genomes for metagenomic binning, comparative biology and taxonomic classification.</title>
        <authorList>
            <person name="Goeker M."/>
        </authorList>
    </citation>
    <scope>NUCLEOTIDE SEQUENCE [LARGE SCALE GENOMIC DNA]</scope>
    <source>
        <strain evidence="2 3">DSM 25335</strain>
    </source>
</reference>
<evidence type="ECO:0000256" key="1">
    <source>
        <dbReference type="SAM" id="Phobius"/>
    </source>
</evidence>
<keyword evidence="1" id="KW-0472">Membrane</keyword>
<dbReference type="RefSeq" id="WP_183255409.1">
    <property type="nucleotide sequence ID" value="NZ_BAAAFF010000001.1"/>
</dbReference>
<feature type="transmembrane region" description="Helical" evidence="1">
    <location>
        <begin position="17"/>
        <end position="39"/>
    </location>
</feature>